<accession>A0AAD7VSU7</accession>
<keyword evidence="2" id="KW-0540">Nuclease</keyword>
<dbReference type="GeneID" id="80887011"/>
<organism evidence="2 3">
    <name type="scientific">Lipomyces tetrasporus</name>
    <dbReference type="NCBI Taxonomy" id="54092"/>
    <lineage>
        <taxon>Eukaryota</taxon>
        <taxon>Fungi</taxon>
        <taxon>Dikarya</taxon>
        <taxon>Ascomycota</taxon>
        <taxon>Saccharomycotina</taxon>
        <taxon>Lipomycetes</taxon>
        <taxon>Lipomycetales</taxon>
        <taxon>Lipomycetaceae</taxon>
        <taxon>Lipomyces</taxon>
    </lineage>
</organism>
<dbReference type="GO" id="GO:0004519">
    <property type="term" value="F:endonuclease activity"/>
    <property type="evidence" value="ECO:0007669"/>
    <property type="project" value="UniProtKB-KW"/>
</dbReference>
<keyword evidence="3" id="KW-1185">Reference proteome</keyword>
<reference evidence="2" key="1">
    <citation type="submission" date="2023-03" db="EMBL/GenBank/DDBJ databases">
        <title>Near-Complete genome sequence of Lipomyces tetrasporous NRRL Y-64009, an oleaginous yeast capable of growing on lignocellulosic hydrolysates.</title>
        <authorList>
            <consortium name="Lawrence Berkeley National Laboratory"/>
            <person name="Jagtap S.S."/>
            <person name="Liu J.-J."/>
            <person name="Walukiewicz H.E."/>
            <person name="Pangilinan J."/>
            <person name="Lipzen A."/>
            <person name="Ahrendt S."/>
            <person name="Koriabine M."/>
            <person name="Cobaugh K."/>
            <person name="Salamov A."/>
            <person name="Yoshinaga Y."/>
            <person name="Ng V."/>
            <person name="Daum C."/>
            <person name="Grigoriev I.V."/>
            <person name="Slininger P.J."/>
            <person name="Dien B.S."/>
            <person name="Jin Y.-S."/>
            <person name="Rao C.V."/>
        </authorList>
    </citation>
    <scope>NUCLEOTIDE SEQUENCE</scope>
    <source>
        <strain evidence="2">NRRL Y-64009</strain>
    </source>
</reference>
<dbReference type="SUPFAM" id="SSF54060">
    <property type="entry name" value="His-Me finger endonucleases"/>
    <property type="match status" value="1"/>
</dbReference>
<keyword evidence="2" id="KW-0255">Endonuclease</keyword>
<dbReference type="Gene3D" id="3.90.75.10">
    <property type="entry name" value="Homing Intron 3 (I-ppo) Encoded Endonuclease, Chain A"/>
    <property type="match status" value="1"/>
</dbReference>
<protein>
    <submittedName>
        <fullName evidence="2">Zinc-binding loop region of homing endonuclease-domain-containing protein</fullName>
    </submittedName>
</protein>
<keyword evidence="2" id="KW-0378">Hydrolase</keyword>
<dbReference type="Pfam" id="PF05551">
    <property type="entry name" value="zf-His_Me_endon"/>
    <property type="match status" value="1"/>
</dbReference>
<dbReference type="InterPro" id="IPR044925">
    <property type="entry name" value="His-Me_finger_sf"/>
</dbReference>
<feature type="domain" description="Zinc-binding loop region of homing endonuclease" evidence="1">
    <location>
        <begin position="1"/>
        <end position="87"/>
    </location>
</feature>
<evidence type="ECO:0000259" key="1">
    <source>
        <dbReference type="Pfam" id="PF05551"/>
    </source>
</evidence>
<dbReference type="EMBL" id="JARPMG010000004">
    <property type="protein sequence ID" value="KAJ8101482.1"/>
    <property type="molecule type" value="Genomic_DNA"/>
</dbReference>
<name>A0AAD7VSU7_9ASCO</name>
<comment type="caution">
    <text evidence="2">The sequence shown here is derived from an EMBL/GenBank/DDBJ whole genome shotgun (WGS) entry which is preliminary data.</text>
</comment>
<dbReference type="Proteomes" id="UP001217417">
    <property type="component" value="Unassembled WGS sequence"/>
</dbReference>
<evidence type="ECO:0000313" key="2">
    <source>
        <dbReference type="EMBL" id="KAJ8101482.1"/>
    </source>
</evidence>
<dbReference type="InterPro" id="IPR008704">
    <property type="entry name" value="Endonuclease_Zinc-binding_loop"/>
</dbReference>
<dbReference type="RefSeq" id="XP_056044932.1">
    <property type="nucleotide sequence ID" value="XM_056191845.1"/>
</dbReference>
<dbReference type="AlphaFoldDB" id="A0AAD7VSU7"/>
<dbReference type="InterPro" id="IPR044930">
    <property type="entry name" value="Homing_endonuclease_His-Me"/>
</dbReference>
<evidence type="ECO:0000313" key="3">
    <source>
        <dbReference type="Proteomes" id="UP001217417"/>
    </source>
</evidence>
<sequence>MHHLALIADNRDAELNTSVNTRSYHVSHLCHNSRCFNPGHLVVESAHHNHRRKTCTGHKVILYGDFEYHPCEHGEVEKMRRCILPVLRLGPGRHVNGSEVIYLMDAFGWRW</sequence>
<gene>
    <name evidence="2" type="ORF">POJ06DRAFT_97654</name>
</gene>
<proteinExistence type="predicted"/>